<dbReference type="EMBL" id="CM000784">
    <property type="protein sequence ID" value="AQK90743.1"/>
    <property type="molecule type" value="Genomic_DNA"/>
</dbReference>
<proteinExistence type="predicted"/>
<dbReference type="AlphaFoldDB" id="A0A1D6FFP8"/>
<accession>A0A1D6FFP8</accession>
<organism evidence="2">
    <name type="scientific">Zea mays</name>
    <name type="common">Maize</name>
    <dbReference type="NCBI Taxonomy" id="4577"/>
    <lineage>
        <taxon>Eukaryota</taxon>
        <taxon>Viridiplantae</taxon>
        <taxon>Streptophyta</taxon>
        <taxon>Embryophyta</taxon>
        <taxon>Tracheophyta</taxon>
        <taxon>Spermatophyta</taxon>
        <taxon>Magnoliopsida</taxon>
        <taxon>Liliopsida</taxon>
        <taxon>Poales</taxon>
        <taxon>Poaceae</taxon>
        <taxon>PACMAD clade</taxon>
        <taxon>Panicoideae</taxon>
        <taxon>Andropogonodae</taxon>
        <taxon>Andropogoneae</taxon>
        <taxon>Tripsacinae</taxon>
        <taxon>Zea</taxon>
    </lineage>
</organism>
<feature type="region of interest" description="Disordered" evidence="1">
    <location>
        <begin position="1"/>
        <end position="37"/>
    </location>
</feature>
<protein>
    <submittedName>
        <fullName evidence="2">Putative MYB DNA-binding domain superfamily protein</fullName>
    </submittedName>
</protein>
<sequence length="85" mass="9717">MARKCSSCGNNGHNSRTCGGHSRTAAAFENNGDGQRGLSTTPRCLRTACPCSCRGARRQWVARRRRRAWRWRWRGRNTSTLRLRP</sequence>
<evidence type="ECO:0000256" key="1">
    <source>
        <dbReference type="SAM" id="MobiDB-lite"/>
    </source>
</evidence>
<name>A0A1D6FFP8_MAIZE</name>
<dbReference type="GO" id="GO:0008270">
    <property type="term" value="F:zinc ion binding"/>
    <property type="evidence" value="ECO:0007669"/>
    <property type="project" value="InterPro"/>
</dbReference>
<dbReference type="PROSITE" id="PS50158">
    <property type="entry name" value="ZF_CCHC"/>
    <property type="match status" value="1"/>
</dbReference>
<dbReference type="GO" id="GO:0003677">
    <property type="term" value="F:DNA binding"/>
    <property type="evidence" value="ECO:0007669"/>
    <property type="project" value="UniProtKB-KW"/>
</dbReference>
<reference evidence="2" key="1">
    <citation type="submission" date="2015-12" db="EMBL/GenBank/DDBJ databases">
        <title>Update maize B73 reference genome by single molecule sequencing technologies.</title>
        <authorList>
            <consortium name="Maize Genome Sequencing Project"/>
            <person name="Ware D."/>
        </authorList>
    </citation>
    <scope>NUCLEOTIDE SEQUENCE</scope>
    <source>
        <tissue evidence="2">Seedling</tissue>
    </source>
</reference>
<gene>
    <name evidence="2" type="ORF">ZEAMMB73_Zm00001d008808</name>
</gene>
<feature type="compositionally biased region" description="Polar residues" evidence="1">
    <location>
        <begin position="7"/>
        <end position="17"/>
    </location>
</feature>
<dbReference type="InterPro" id="IPR001878">
    <property type="entry name" value="Znf_CCHC"/>
</dbReference>
<evidence type="ECO:0000313" key="2">
    <source>
        <dbReference type="EMBL" id="AQK90743.1"/>
    </source>
</evidence>
<keyword evidence="2" id="KW-0238">DNA-binding</keyword>